<evidence type="ECO:0000256" key="7">
    <source>
        <dbReference type="ARBA" id="ARBA00034808"/>
    </source>
</evidence>
<evidence type="ECO:0000259" key="10">
    <source>
        <dbReference type="PROSITE" id="PS51198"/>
    </source>
</evidence>
<sequence length="565" mass="64938">MEFTKQQQRIIEATGNLCINAVAGSGKTTTLVEYARRRPRLSKKLYIAFNAAVRREAQERFAAAGIENIHVQTAHSLAYAWVVRPGGYELAVHGYRPHEISRILSVQNNGSPHFEHILASHVEKFSAWFCNSTARKVQELDYRGCVSDPRARAFVDRYYTEIEYATRRFLALMDQKQIPCTHDFYLKKFQLMAPQLPYDYLLFDEGQDASPAMLDVFTRQEGTKVIVGDTHQQIYGWRFAVNSLEKVPYERYSLSTSFRFSPPIASLAREVIRWKDALEEGEDVEIVGAGNISEGTQRAVIARTNLGLLLRAISSVVRVEEKKKIYFEGNLTSYTYAAAGASLYDVLYLSLDKRERIRNRVIRSMGDLSDLLEYAKQTADMELLMLHEIVKTYGKDIFSILSVLHTRHVENRDEAELIFSTVHRCKGMEYDVVELADDFMTEEQFYQETKNPHRDPASKKALREEVNLLYVALTRTRGVLYLPSRLMPDRTDLSAIRAAEEPKGQGRSVLSLPKRGGRRYRPWTPQEDERLLAATDRKLRLREIARILDRSVGAVRSRQKKLHLR</sequence>
<evidence type="ECO:0000313" key="12">
    <source>
        <dbReference type="Proteomes" id="UP000017148"/>
    </source>
</evidence>
<dbReference type="InterPro" id="IPR027417">
    <property type="entry name" value="P-loop_NTPase"/>
</dbReference>
<dbReference type="Proteomes" id="UP000017148">
    <property type="component" value="Unassembled WGS sequence"/>
</dbReference>
<dbReference type="Pfam" id="PF00580">
    <property type="entry name" value="UvrD-helicase"/>
    <property type="match status" value="1"/>
</dbReference>
<dbReference type="PATRIC" id="fig|1313304.3.peg.761"/>
<protein>
    <recommendedName>
        <fullName evidence="7">DNA 3'-5' helicase</fullName>
        <ecNumber evidence="7">5.6.2.4</ecNumber>
    </recommendedName>
</protein>
<evidence type="ECO:0000256" key="4">
    <source>
        <dbReference type="ARBA" id="ARBA00022840"/>
    </source>
</evidence>
<dbReference type="SUPFAM" id="SSF52540">
    <property type="entry name" value="P-loop containing nucleoside triphosphate hydrolases"/>
    <property type="match status" value="1"/>
</dbReference>
<keyword evidence="12" id="KW-1185">Reference proteome</keyword>
<dbReference type="GO" id="GO:0000724">
    <property type="term" value="P:double-strand break repair via homologous recombination"/>
    <property type="evidence" value="ECO:0007669"/>
    <property type="project" value="TreeGrafter"/>
</dbReference>
<evidence type="ECO:0000313" key="11">
    <source>
        <dbReference type="EMBL" id="ERP38771.1"/>
    </source>
</evidence>
<feature type="domain" description="UvrD-like helicase ATP-binding" evidence="10">
    <location>
        <begin position="1"/>
        <end position="267"/>
    </location>
</feature>
<dbReference type="GO" id="GO:0005524">
    <property type="term" value="F:ATP binding"/>
    <property type="evidence" value="ECO:0007669"/>
    <property type="project" value="UniProtKB-UniRule"/>
</dbReference>
<evidence type="ECO:0000256" key="9">
    <source>
        <dbReference type="PROSITE-ProRule" id="PRU00560"/>
    </source>
</evidence>
<keyword evidence="2 9" id="KW-0378">Hydrolase</keyword>
<keyword evidence="4 9" id="KW-0067">ATP-binding</keyword>
<feature type="binding site" evidence="9">
    <location>
        <begin position="21"/>
        <end position="28"/>
    </location>
    <ligand>
        <name>ATP</name>
        <dbReference type="ChEBI" id="CHEBI:30616"/>
    </ligand>
</feature>
<dbReference type="GO" id="GO:0016887">
    <property type="term" value="F:ATP hydrolysis activity"/>
    <property type="evidence" value="ECO:0007669"/>
    <property type="project" value="RHEA"/>
</dbReference>
<evidence type="ECO:0000256" key="2">
    <source>
        <dbReference type="ARBA" id="ARBA00022801"/>
    </source>
</evidence>
<dbReference type="EMBL" id="ASJR01000005">
    <property type="protein sequence ID" value="ERP38771.1"/>
    <property type="molecule type" value="Genomic_DNA"/>
</dbReference>
<accession>U7DD09</accession>
<dbReference type="InterPro" id="IPR000212">
    <property type="entry name" value="DNA_helicase_UvrD/REP"/>
</dbReference>
<keyword evidence="1 9" id="KW-0547">Nucleotide-binding</keyword>
<dbReference type="Pfam" id="PF13361">
    <property type="entry name" value="UvrD_C"/>
    <property type="match status" value="1"/>
</dbReference>
<dbReference type="GO" id="GO:0003677">
    <property type="term" value="F:DNA binding"/>
    <property type="evidence" value="ECO:0007669"/>
    <property type="project" value="InterPro"/>
</dbReference>
<keyword evidence="5" id="KW-0413">Isomerase</keyword>
<gene>
    <name evidence="11" type="ORF">CALK_0791</name>
</gene>
<dbReference type="AlphaFoldDB" id="U7DD09"/>
<dbReference type="STRING" id="1313304.CALK_0791"/>
<dbReference type="OrthoDB" id="9765670at2"/>
<dbReference type="GO" id="GO:0031297">
    <property type="term" value="P:replication fork processing"/>
    <property type="evidence" value="ECO:0007669"/>
    <property type="project" value="TreeGrafter"/>
</dbReference>
<proteinExistence type="predicted"/>
<evidence type="ECO:0000256" key="8">
    <source>
        <dbReference type="ARBA" id="ARBA00048988"/>
    </source>
</evidence>
<dbReference type="PROSITE" id="PS51198">
    <property type="entry name" value="UVRD_HELICASE_ATP_BIND"/>
    <property type="match status" value="1"/>
</dbReference>
<dbReference type="GO" id="GO:0043138">
    <property type="term" value="F:3'-5' DNA helicase activity"/>
    <property type="evidence" value="ECO:0007669"/>
    <property type="project" value="UniProtKB-EC"/>
</dbReference>
<evidence type="ECO:0000256" key="5">
    <source>
        <dbReference type="ARBA" id="ARBA00023235"/>
    </source>
</evidence>
<comment type="catalytic activity">
    <reaction evidence="8">
        <text>ATP + H2O = ADP + phosphate + H(+)</text>
        <dbReference type="Rhea" id="RHEA:13065"/>
        <dbReference type="ChEBI" id="CHEBI:15377"/>
        <dbReference type="ChEBI" id="CHEBI:15378"/>
        <dbReference type="ChEBI" id="CHEBI:30616"/>
        <dbReference type="ChEBI" id="CHEBI:43474"/>
        <dbReference type="ChEBI" id="CHEBI:456216"/>
        <dbReference type="EC" id="5.6.2.4"/>
    </reaction>
</comment>
<dbReference type="Gene3D" id="3.40.50.300">
    <property type="entry name" value="P-loop containing nucleotide triphosphate hydrolases"/>
    <property type="match status" value="2"/>
</dbReference>
<dbReference type="InterPro" id="IPR014017">
    <property type="entry name" value="DNA_helicase_UvrD-like_C"/>
</dbReference>
<dbReference type="RefSeq" id="WP_022636306.1">
    <property type="nucleotide sequence ID" value="NZ_ASJR01000005.1"/>
</dbReference>
<keyword evidence="3 9" id="KW-0347">Helicase</keyword>
<organism evidence="11 12">
    <name type="scientific">Chitinivibrio alkaliphilus ACht1</name>
    <dbReference type="NCBI Taxonomy" id="1313304"/>
    <lineage>
        <taxon>Bacteria</taxon>
        <taxon>Pseudomonadati</taxon>
        <taxon>Fibrobacterota</taxon>
        <taxon>Chitinivibrionia</taxon>
        <taxon>Chitinivibrionales</taxon>
        <taxon>Chitinivibrionaceae</taxon>
        <taxon>Chitinivibrio</taxon>
    </lineage>
</organism>
<evidence type="ECO:0000256" key="1">
    <source>
        <dbReference type="ARBA" id="ARBA00022741"/>
    </source>
</evidence>
<name>U7DD09_9BACT</name>
<comment type="caution">
    <text evidence="11">The sequence shown here is derived from an EMBL/GenBank/DDBJ whole genome shotgun (WGS) entry which is preliminary data.</text>
</comment>
<dbReference type="PANTHER" id="PTHR11070">
    <property type="entry name" value="UVRD / RECB / PCRA DNA HELICASE FAMILY MEMBER"/>
    <property type="match status" value="1"/>
</dbReference>
<dbReference type="InterPro" id="IPR014016">
    <property type="entry name" value="UvrD-like_ATP-bd"/>
</dbReference>
<dbReference type="EC" id="5.6.2.4" evidence="7"/>
<dbReference type="eggNOG" id="COG0210">
    <property type="taxonomic scope" value="Bacteria"/>
</dbReference>
<evidence type="ECO:0000256" key="6">
    <source>
        <dbReference type="ARBA" id="ARBA00034617"/>
    </source>
</evidence>
<dbReference type="PANTHER" id="PTHR11070:SF30">
    <property type="entry name" value="F-BOX DNA HELICASE 1"/>
    <property type="match status" value="1"/>
</dbReference>
<reference evidence="11 12" key="1">
    <citation type="journal article" date="2013" name="Environ. Microbiol.">
        <title>Genome analysis of Chitinivibrio alkaliphilus gen. nov., sp. nov., a novel extremely haloalkaliphilic anaerobic chitinolytic bacterium from the candidate phylum Termite Group 3.</title>
        <authorList>
            <person name="Sorokin D.Y."/>
            <person name="Gumerov V.M."/>
            <person name="Rakitin A.L."/>
            <person name="Beletsky A.V."/>
            <person name="Damste J.S."/>
            <person name="Muyzer G."/>
            <person name="Mardanov A.V."/>
            <person name="Ravin N.V."/>
        </authorList>
    </citation>
    <scope>NUCLEOTIDE SEQUENCE [LARGE SCALE GENOMIC DNA]</scope>
    <source>
        <strain evidence="11 12">ACht1</strain>
    </source>
</reference>
<comment type="catalytic activity">
    <reaction evidence="6">
        <text>Couples ATP hydrolysis with the unwinding of duplex DNA by translocating in the 3'-5' direction.</text>
        <dbReference type="EC" id="5.6.2.4"/>
    </reaction>
</comment>
<evidence type="ECO:0000256" key="3">
    <source>
        <dbReference type="ARBA" id="ARBA00022806"/>
    </source>
</evidence>